<organism evidence="1 2">
    <name type="scientific">Jiangella asiatica</name>
    <dbReference type="NCBI Taxonomy" id="2530372"/>
    <lineage>
        <taxon>Bacteria</taxon>
        <taxon>Bacillati</taxon>
        <taxon>Actinomycetota</taxon>
        <taxon>Actinomycetes</taxon>
        <taxon>Jiangellales</taxon>
        <taxon>Jiangellaceae</taxon>
        <taxon>Jiangella</taxon>
    </lineage>
</organism>
<reference evidence="1 2" key="1">
    <citation type="submission" date="2019-03" db="EMBL/GenBank/DDBJ databases">
        <title>Draft genome sequences of novel Actinobacteria.</title>
        <authorList>
            <person name="Sahin N."/>
            <person name="Ay H."/>
            <person name="Saygin H."/>
        </authorList>
    </citation>
    <scope>NUCLEOTIDE SEQUENCE [LARGE SCALE GENOMIC DNA]</scope>
    <source>
        <strain evidence="1 2">5K138</strain>
    </source>
</reference>
<gene>
    <name evidence="1" type="ORF">E1269_07040</name>
</gene>
<dbReference type="InParanoid" id="A0A4R5DKP5"/>
<evidence type="ECO:0008006" key="3">
    <source>
        <dbReference type="Google" id="ProtNLM"/>
    </source>
</evidence>
<keyword evidence="2" id="KW-1185">Reference proteome</keyword>
<proteinExistence type="predicted"/>
<dbReference type="Proteomes" id="UP000294739">
    <property type="component" value="Unassembled WGS sequence"/>
</dbReference>
<dbReference type="OrthoDB" id="5143780at2"/>
<evidence type="ECO:0000313" key="1">
    <source>
        <dbReference type="EMBL" id="TDE12590.1"/>
    </source>
</evidence>
<evidence type="ECO:0000313" key="2">
    <source>
        <dbReference type="Proteomes" id="UP000294739"/>
    </source>
</evidence>
<dbReference type="EMBL" id="SMKZ01000007">
    <property type="protein sequence ID" value="TDE12590.1"/>
    <property type="molecule type" value="Genomic_DNA"/>
</dbReference>
<dbReference type="RefSeq" id="WP_131892804.1">
    <property type="nucleotide sequence ID" value="NZ_SMKZ01000007.1"/>
</dbReference>
<comment type="caution">
    <text evidence="1">The sequence shown here is derived from an EMBL/GenBank/DDBJ whole genome shotgun (WGS) entry which is preliminary data.</text>
</comment>
<sequence length="274" mass="29284">MPTAITTRPGDTAHDTTCTGARRRSDASLVGQLNGEWVRLCDDPATEVVVERWADRYEALAGNACLSDVERAVVAATGERTDEILLALLRLARDGDGLAGRTVLQVMLGKAVRIAMTRAGRDSRTSLEHTAVAALWTIIATYPVERRPAKVAANIAMETLRAVTTELTHHHTETPTSPDVLDISATAAPAAQERPPADFELLNLLTWAVDQGTITAADATLILDIYTPAPGCDGGPAAAQRHGLSWAAARQRASRALRKVARRIHDDVPLPLAA</sequence>
<dbReference type="AlphaFoldDB" id="A0A4R5DKP5"/>
<protein>
    <recommendedName>
        <fullName evidence="3">Sigma-70 family RNA polymerase sigma factor</fullName>
    </recommendedName>
</protein>
<name>A0A4R5DKP5_9ACTN</name>
<accession>A0A4R5DKP5</accession>